<dbReference type="EMBL" id="PYLZ01000005">
    <property type="protein sequence ID" value="PSW24406.1"/>
    <property type="molecule type" value="Genomic_DNA"/>
</dbReference>
<dbReference type="Proteomes" id="UP000240481">
    <property type="component" value="Unassembled WGS sequence"/>
</dbReference>
<gene>
    <name evidence="2" type="ORF">C9I94_10200</name>
</gene>
<evidence type="ECO:0000313" key="3">
    <source>
        <dbReference type="Proteomes" id="UP000240481"/>
    </source>
</evidence>
<proteinExistence type="predicted"/>
<accession>A0A0J8VD03</accession>
<keyword evidence="3" id="KW-1185">Reference proteome</keyword>
<sequence>MQTTNMASLNPIQGSTLIDPNIYFLQIKTWLEAGKALETITANQLQQAVGGSYQNALQVLEELDSYIEGERKEKSGLDFPFNMINQMHNAYYDAWRVMFGLSFTQDGAKTNEQAVELNEKKAELEAVQARLDAKNTELEQVSLNNEAALNGLHSDLAKAVKAKQTAQQNTRKAKSAHTALQKEHDNLVKQHSALTKSLKDQQKSTEKIKSEYEKLVEDMEAQSKHQIDGQRRHLDELNEELVALKQELATKNQQLEQQSENQN</sequence>
<organism evidence="2 3">
    <name type="scientific">Photobacterium swingsii</name>
    <dbReference type="NCBI Taxonomy" id="680026"/>
    <lineage>
        <taxon>Bacteria</taxon>
        <taxon>Pseudomonadati</taxon>
        <taxon>Pseudomonadota</taxon>
        <taxon>Gammaproteobacteria</taxon>
        <taxon>Vibrionales</taxon>
        <taxon>Vibrionaceae</taxon>
        <taxon>Photobacterium</taxon>
    </lineage>
</organism>
<protein>
    <submittedName>
        <fullName evidence="2">Uncharacterized protein</fullName>
    </submittedName>
</protein>
<reference evidence="2 3" key="1">
    <citation type="submission" date="2018-01" db="EMBL/GenBank/DDBJ databases">
        <title>Whole genome sequencing of Histamine producing bacteria.</title>
        <authorList>
            <person name="Butler K."/>
        </authorList>
    </citation>
    <scope>NUCLEOTIDE SEQUENCE [LARGE SCALE GENOMIC DNA]</scope>
    <source>
        <strain evidence="2 3">DSM 24669</strain>
    </source>
</reference>
<comment type="caution">
    <text evidence="2">The sequence shown here is derived from an EMBL/GenBank/DDBJ whole genome shotgun (WGS) entry which is preliminary data.</text>
</comment>
<evidence type="ECO:0000313" key="2">
    <source>
        <dbReference type="EMBL" id="PSW24406.1"/>
    </source>
</evidence>
<dbReference type="AlphaFoldDB" id="A0A0J8VD03"/>
<keyword evidence="1" id="KW-0175">Coiled coil</keyword>
<evidence type="ECO:0000256" key="1">
    <source>
        <dbReference type="SAM" id="Coils"/>
    </source>
</evidence>
<feature type="coiled-coil region" evidence="1">
    <location>
        <begin position="107"/>
        <end position="144"/>
    </location>
</feature>
<dbReference type="RefSeq" id="WP_048899015.1">
    <property type="nucleotide sequence ID" value="NZ_AP024853.1"/>
</dbReference>
<feature type="coiled-coil region" evidence="1">
    <location>
        <begin position="198"/>
        <end position="261"/>
    </location>
</feature>
<name>A0A0J8VD03_9GAMM</name>
<dbReference type="OrthoDB" id="5817445at2"/>
<dbReference type="STRING" id="680026.AB733_12185"/>